<reference evidence="3 4" key="1">
    <citation type="submission" date="2015-11" db="EMBL/GenBank/DDBJ databases">
        <authorList>
            <consortium name="Pathogen Informatics"/>
        </authorList>
    </citation>
    <scope>NUCLEOTIDE SEQUENCE [LARGE SCALE GENOMIC DNA]</scope>
    <source>
        <strain evidence="3 4">007A-0283</strain>
    </source>
</reference>
<dbReference type="PANTHER" id="PTHR23416:SF23">
    <property type="entry name" value="ACETYLTRANSFERASE C18B11.09C-RELATED"/>
    <property type="match status" value="1"/>
</dbReference>
<dbReference type="AlphaFoldDB" id="A0A9W5F003"/>
<proteinExistence type="inferred from homology"/>
<dbReference type="GO" id="GO:0008925">
    <property type="term" value="F:maltose O-acetyltransferase activity"/>
    <property type="evidence" value="ECO:0007669"/>
    <property type="project" value="UniProtKB-EC"/>
</dbReference>
<evidence type="ECO:0000313" key="4">
    <source>
        <dbReference type="Proteomes" id="UP000052245"/>
    </source>
</evidence>
<evidence type="ECO:0000256" key="2">
    <source>
        <dbReference type="ARBA" id="ARBA00022679"/>
    </source>
</evidence>
<dbReference type="EC" id="2.3.1.79" evidence="3"/>
<keyword evidence="2 3" id="KW-0808">Transferase</keyword>
<evidence type="ECO:0000256" key="1">
    <source>
        <dbReference type="ARBA" id="ARBA00007274"/>
    </source>
</evidence>
<dbReference type="InterPro" id="IPR001451">
    <property type="entry name" value="Hexapep"/>
</dbReference>
<dbReference type="Gene3D" id="2.160.10.10">
    <property type="entry name" value="Hexapeptide repeat proteins"/>
    <property type="match status" value="1"/>
</dbReference>
<dbReference type="Proteomes" id="UP000052245">
    <property type="component" value="Unassembled WGS sequence"/>
</dbReference>
<organism evidence="3 4">
    <name type="scientific">Campylobacter hyointestinalis subsp. hyointestinalis</name>
    <dbReference type="NCBI Taxonomy" id="91352"/>
    <lineage>
        <taxon>Bacteria</taxon>
        <taxon>Pseudomonadati</taxon>
        <taxon>Campylobacterota</taxon>
        <taxon>Epsilonproteobacteria</taxon>
        <taxon>Campylobacterales</taxon>
        <taxon>Campylobacteraceae</taxon>
        <taxon>Campylobacter</taxon>
    </lineage>
</organism>
<dbReference type="Pfam" id="PF00132">
    <property type="entry name" value="Hexapep"/>
    <property type="match status" value="1"/>
</dbReference>
<dbReference type="InterPro" id="IPR051159">
    <property type="entry name" value="Hexapeptide_acetyltransf"/>
</dbReference>
<accession>A0A9W5F003</accession>
<gene>
    <name evidence="3" type="primary">maa</name>
    <name evidence="3" type="ORF">ERS739223_00947</name>
</gene>
<dbReference type="PANTHER" id="PTHR23416">
    <property type="entry name" value="SIALIC ACID SYNTHASE-RELATED"/>
    <property type="match status" value="1"/>
</dbReference>
<dbReference type="InterPro" id="IPR011004">
    <property type="entry name" value="Trimer_LpxA-like_sf"/>
</dbReference>
<protein>
    <submittedName>
        <fullName evidence="3">Maltose O-acetyltransferase</fullName>
        <ecNumber evidence="3">2.3.1.79</ecNumber>
    </submittedName>
</protein>
<evidence type="ECO:0000313" key="3">
    <source>
        <dbReference type="EMBL" id="CUU82276.1"/>
    </source>
</evidence>
<name>A0A9W5F003_CAMHY</name>
<dbReference type="EMBL" id="FAVC01000002">
    <property type="protein sequence ID" value="CUU82276.1"/>
    <property type="molecule type" value="Genomic_DNA"/>
</dbReference>
<comment type="similarity">
    <text evidence="1">Belongs to the transferase hexapeptide repeat family.</text>
</comment>
<dbReference type="SUPFAM" id="SSF51161">
    <property type="entry name" value="Trimeric LpxA-like enzymes"/>
    <property type="match status" value="1"/>
</dbReference>
<sequence length="126" mass="13573">MGGVNLNSLTCCYIKNKFYMDIAKVLYIGNGVFMNKNVSLEGEGTVMIGDGVKIGPNVQFITTNHLDGSDEVKDIYIGNNVWIGANCIILPGSIIEENINIAAGSIVRGKILDGKLWAGNPAIKKR</sequence>
<keyword evidence="3" id="KW-0012">Acyltransferase</keyword>
<comment type="caution">
    <text evidence="3">The sequence shown here is derived from an EMBL/GenBank/DDBJ whole genome shotgun (WGS) entry which is preliminary data.</text>
</comment>